<accession>X1HLT1</accession>
<dbReference type="EMBL" id="BARU01019880">
    <property type="protein sequence ID" value="GAH57980.1"/>
    <property type="molecule type" value="Genomic_DNA"/>
</dbReference>
<feature type="non-terminal residue" evidence="1">
    <location>
        <position position="1"/>
    </location>
</feature>
<comment type="caution">
    <text evidence="1">The sequence shown here is derived from an EMBL/GenBank/DDBJ whole genome shotgun (WGS) entry which is preliminary data.</text>
</comment>
<protein>
    <submittedName>
        <fullName evidence="1">Uncharacterized protein</fullName>
    </submittedName>
</protein>
<proteinExistence type="predicted"/>
<name>X1HLT1_9ZZZZ</name>
<evidence type="ECO:0000313" key="1">
    <source>
        <dbReference type="EMBL" id="GAH57980.1"/>
    </source>
</evidence>
<organism evidence="1">
    <name type="scientific">marine sediment metagenome</name>
    <dbReference type="NCBI Taxonomy" id="412755"/>
    <lineage>
        <taxon>unclassified sequences</taxon>
        <taxon>metagenomes</taxon>
        <taxon>ecological metagenomes</taxon>
    </lineage>
</organism>
<dbReference type="AlphaFoldDB" id="X1HLT1"/>
<gene>
    <name evidence="1" type="ORF">S03H2_32711</name>
</gene>
<reference evidence="1" key="1">
    <citation type="journal article" date="2014" name="Front. Microbiol.">
        <title>High frequency of phylogenetically diverse reductive dehalogenase-homologous genes in deep subseafloor sedimentary metagenomes.</title>
        <authorList>
            <person name="Kawai M."/>
            <person name="Futagami T."/>
            <person name="Toyoda A."/>
            <person name="Takaki Y."/>
            <person name="Nishi S."/>
            <person name="Hori S."/>
            <person name="Arai W."/>
            <person name="Tsubouchi T."/>
            <person name="Morono Y."/>
            <person name="Uchiyama I."/>
            <person name="Ito T."/>
            <person name="Fujiyama A."/>
            <person name="Inagaki F."/>
            <person name="Takami H."/>
        </authorList>
    </citation>
    <scope>NUCLEOTIDE SEQUENCE</scope>
    <source>
        <strain evidence="1">Expedition CK06-06</strain>
    </source>
</reference>
<sequence length="83" mass="9406">SDASTRGEFGMLTIYAKKDQERIDGDIFKIHPFLSFWGEGDCADSIHCPEPRRLTDNPQLRIQFDSLAVRQAESILREANHGS</sequence>